<evidence type="ECO:0000313" key="1">
    <source>
        <dbReference type="EMBL" id="GMS82992.1"/>
    </source>
</evidence>
<name>A0AAV5SI11_9BILA</name>
<organism evidence="1 2">
    <name type="scientific">Pristionchus entomophagus</name>
    <dbReference type="NCBI Taxonomy" id="358040"/>
    <lineage>
        <taxon>Eukaryota</taxon>
        <taxon>Metazoa</taxon>
        <taxon>Ecdysozoa</taxon>
        <taxon>Nematoda</taxon>
        <taxon>Chromadorea</taxon>
        <taxon>Rhabditida</taxon>
        <taxon>Rhabditina</taxon>
        <taxon>Diplogasteromorpha</taxon>
        <taxon>Diplogasteroidea</taxon>
        <taxon>Neodiplogasteridae</taxon>
        <taxon>Pristionchus</taxon>
    </lineage>
</organism>
<sequence length="109" mass="11988">STIQDDFRILFYSGDLDLVCSAIHVSRGTTIIAQKNDLEEGSPSVWAYLGDFAGAQTSYSNLPGAPAEPAFPFYSGYLRVSEIKRSTTYSMISARRSVLIRQRRLSSSG</sequence>
<proteinExistence type="predicted"/>
<keyword evidence="2" id="KW-1185">Reference proteome</keyword>
<accession>A0AAV5SI11</accession>
<gene>
    <name evidence="1" type="ORF">PENTCL1PPCAC_5167</name>
</gene>
<protein>
    <recommendedName>
        <fullName evidence="3">Esterase</fullName>
    </recommendedName>
</protein>
<comment type="caution">
    <text evidence="1">The sequence shown here is derived from an EMBL/GenBank/DDBJ whole genome shotgun (WGS) entry which is preliminary data.</text>
</comment>
<dbReference type="EMBL" id="BTSX01000002">
    <property type="protein sequence ID" value="GMS82992.1"/>
    <property type="molecule type" value="Genomic_DNA"/>
</dbReference>
<evidence type="ECO:0008006" key="3">
    <source>
        <dbReference type="Google" id="ProtNLM"/>
    </source>
</evidence>
<dbReference type="AlphaFoldDB" id="A0AAV5SI11"/>
<reference evidence="1" key="1">
    <citation type="submission" date="2023-10" db="EMBL/GenBank/DDBJ databases">
        <title>Genome assembly of Pristionchus species.</title>
        <authorList>
            <person name="Yoshida K."/>
            <person name="Sommer R.J."/>
        </authorList>
    </citation>
    <scope>NUCLEOTIDE SEQUENCE</scope>
    <source>
        <strain evidence="1">RS0144</strain>
    </source>
</reference>
<evidence type="ECO:0000313" key="2">
    <source>
        <dbReference type="Proteomes" id="UP001432027"/>
    </source>
</evidence>
<feature type="non-terminal residue" evidence="1">
    <location>
        <position position="1"/>
    </location>
</feature>
<dbReference type="Proteomes" id="UP001432027">
    <property type="component" value="Unassembled WGS sequence"/>
</dbReference>